<evidence type="ECO:0000256" key="3">
    <source>
        <dbReference type="ARBA" id="ARBA00022722"/>
    </source>
</evidence>
<sequence length="78" mass="9103">MSQYPELIAQFSSGNQTRIKQGLTAKAPLEGWHYGPKEIVKKFQIHHRVAIEYGGSVYDIDNLRIVTPRLHDEIHYRR</sequence>
<comment type="similarity">
    <text evidence="1">Belongs to the colicin/pyosin nuclease family.</text>
</comment>
<dbReference type="GO" id="GO:0016787">
    <property type="term" value="F:hydrolase activity"/>
    <property type="evidence" value="ECO:0007669"/>
    <property type="project" value="UniProtKB-KW"/>
</dbReference>
<evidence type="ECO:0000256" key="7">
    <source>
        <dbReference type="ARBA" id="ARBA00023048"/>
    </source>
</evidence>
<name>A0A0H3EF36_ECO8N</name>
<proteinExistence type="inferred from homology"/>
<dbReference type="GO" id="GO:0031640">
    <property type="term" value="P:killing of cells of another organism"/>
    <property type="evidence" value="ECO:0007669"/>
    <property type="project" value="UniProtKB-KW"/>
</dbReference>
<dbReference type="InterPro" id="IPR003615">
    <property type="entry name" value="HNH_nuc"/>
</dbReference>
<dbReference type="GO" id="GO:0042742">
    <property type="term" value="P:defense response to bacterium"/>
    <property type="evidence" value="ECO:0007669"/>
    <property type="project" value="UniProtKB-KW"/>
</dbReference>
<dbReference type="AlphaFoldDB" id="A0A0H3EF36"/>
<dbReference type="Proteomes" id="UP000008614">
    <property type="component" value="Chromosome"/>
</dbReference>
<keyword evidence="9" id="KW-1185">Reference proteome</keyword>
<dbReference type="SUPFAM" id="SSF54060">
    <property type="entry name" value="His-Me finger endonucleases"/>
    <property type="match status" value="1"/>
</dbReference>
<keyword evidence="7" id="KW-0078">Bacteriocin</keyword>
<protein>
    <submittedName>
        <fullName evidence="8">Putative colicin</fullName>
    </submittedName>
</protein>
<keyword evidence="3" id="KW-0540">Nuclease</keyword>
<evidence type="ECO:0000256" key="1">
    <source>
        <dbReference type="ARBA" id="ARBA00006811"/>
    </source>
</evidence>
<evidence type="ECO:0000256" key="2">
    <source>
        <dbReference type="ARBA" id="ARBA00022529"/>
    </source>
</evidence>
<dbReference type="EMBL" id="CP001855">
    <property type="protein sequence ID" value="ADR25546.1"/>
    <property type="molecule type" value="Genomic_DNA"/>
</dbReference>
<organism evidence="8 9">
    <name type="scientific">Escherichia coli O83:H1 (strain NRG 857C / AIEC)</name>
    <dbReference type="NCBI Taxonomy" id="685038"/>
    <lineage>
        <taxon>Bacteria</taxon>
        <taxon>Pseudomonadati</taxon>
        <taxon>Pseudomonadota</taxon>
        <taxon>Gammaproteobacteria</taxon>
        <taxon>Enterobacterales</taxon>
        <taxon>Enterobacteriaceae</taxon>
        <taxon>Escherichia</taxon>
    </lineage>
</organism>
<reference evidence="8 9" key="1">
    <citation type="journal article" date="2010" name="BMC Genomics">
        <title>Genome sequence of adherent-invasive Escherichia coli and comparative genomic analysis with other E. coli pathotypes.</title>
        <authorList>
            <person name="Nash J.H."/>
            <person name="Villegas A."/>
            <person name="Kropinski A.M."/>
            <person name="Aguilar-Valenzuela R."/>
            <person name="Konczy P."/>
            <person name="Mascarenhas M."/>
            <person name="Ziebell K."/>
            <person name="Torres A.G."/>
            <person name="Karmali M.A."/>
            <person name="Coombes B.K."/>
        </authorList>
    </citation>
    <scope>NUCLEOTIDE SEQUENCE [LARGE SCALE GENOMIC DNA]</scope>
    <source>
        <strain evidence="9">NRG 857C / AIEC</strain>
    </source>
</reference>
<dbReference type="InterPro" id="IPR037146">
    <property type="entry name" value="Colicin/pyocin_DNase_dom_sf"/>
</dbReference>
<dbReference type="CDD" id="cd00085">
    <property type="entry name" value="HNHc"/>
    <property type="match status" value="1"/>
</dbReference>
<dbReference type="HOGENOM" id="CLU_116146_2_0_6"/>
<gene>
    <name evidence="8" type="ordered locus">NRG857_00575</name>
</gene>
<keyword evidence="5" id="KW-0378">Hydrolase</keyword>
<accession>A0A0H3EF36</accession>
<dbReference type="GO" id="GO:0004519">
    <property type="term" value="F:endonuclease activity"/>
    <property type="evidence" value="ECO:0007669"/>
    <property type="project" value="UniProtKB-KW"/>
</dbReference>
<evidence type="ECO:0000313" key="8">
    <source>
        <dbReference type="EMBL" id="ADR25546.1"/>
    </source>
</evidence>
<keyword evidence="4" id="KW-0255">Endonuclease</keyword>
<keyword evidence="6" id="KW-0044">Antibiotic</keyword>
<evidence type="ECO:0000256" key="4">
    <source>
        <dbReference type="ARBA" id="ARBA00022759"/>
    </source>
</evidence>
<keyword evidence="2" id="KW-0929">Antimicrobial</keyword>
<dbReference type="KEGG" id="eln:NRG857_00575"/>
<dbReference type="Gene3D" id="3.90.540.10">
    <property type="entry name" value="Colicin/pyocin, DNase domain"/>
    <property type="match status" value="1"/>
</dbReference>
<dbReference type="RefSeq" id="WP_001304492.1">
    <property type="nucleotide sequence ID" value="NC_017634.1"/>
</dbReference>
<dbReference type="Pfam" id="PF21431">
    <property type="entry name" value="Col-Pyo_DNase"/>
    <property type="match status" value="1"/>
</dbReference>
<dbReference type="InterPro" id="IPR044925">
    <property type="entry name" value="His-Me_finger_sf"/>
</dbReference>
<evidence type="ECO:0000256" key="6">
    <source>
        <dbReference type="ARBA" id="ARBA00023022"/>
    </source>
</evidence>
<evidence type="ECO:0000313" key="9">
    <source>
        <dbReference type="Proteomes" id="UP000008614"/>
    </source>
</evidence>
<evidence type="ECO:0000256" key="5">
    <source>
        <dbReference type="ARBA" id="ARBA00022801"/>
    </source>
</evidence>